<feature type="region of interest" description="Disordered" evidence="1">
    <location>
        <begin position="1"/>
        <end position="23"/>
    </location>
</feature>
<dbReference type="Pfam" id="PF13828">
    <property type="entry name" value="DUF4190"/>
    <property type="match status" value="1"/>
</dbReference>
<keyword evidence="2" id="KW-0472">Membrane</keyword>
<dbReference type="EMBL" id="FZNR01000027">
    <property type="protein sequence ID" value="SNS89422.1"/>
    <property type="molecule type" value="Genomic_DNA"/>
</dbReference>
<keyword evidence="2" id="KW-1133">Transmembrane helix</keyword>
<dbReference type="Proteomes" id="UP000198415">
    <property type="component" value="Unassembled WGS sequence"/>
</dbReference>
<keyword evidence="2" id="KW-0812">Transmembrane</keyword>
<organism evidence="4 5">
    <name type="scientific">Actinoplanes regularis</name>
    <dbReference type="NCBI Taxonomy" id="52697"/>
    <lineage>
        <taxon>Bacteria</taxon>
        <taxon>Bacillati</taxon>
        <taxon>Actinomycetota</taxon>
        <taxon>Actinomycetes</taxon>
        <taxon>Micromonosporales</taxon>
        <taxon>Micromonosporaceae</taxon>
        <taxon>Actinoplanes</taxon>
    </lineage>
</organism>
<evidence type="ECO:0000256" key="2">
    <source>
        <dbReference type="SAM" id="Phobius"/>
    </source>
</evidence>
<sequence length="113" mass="11389">MPHHQAVMDNPQSSPPGPYGPMYPQTATPTSGWAVAALVLGIVSVLGGFCLLAIPCIGAVVCGHVGLADTRPGTNGGRSMAIAGLIMGYLGLLLALLLLLIGGVVLPDLPSTF</sequence>
<keyword evidence="5" id="KW-1185">Reference proteome</keyword>
<feature type="transmembrane region" description="Helical" evidence="2">
    <location>
        <begin position="33"/>
        <end position="61"/>
    </location>
</feature>
<reference evidence="4 5" key="1">
    <citation type="submission" date="2017-06" db="EMBL/GenBank/DDBJ databases">
        <authorList>
            <person name="Kim H.J."/>
            <person name="Triplett B.A."/>
        </authorList>
    </citation>
    <scope>NUCLEOTIDE SEQUENCE [LARGE SCALE GENOMIC DNA]</scope>
    <source>
        <strain evidence="4 5">DSM 43151</strain>
    </source>
</reference>
<dbReference type="AlphaFoldDB" id="A0A239I7R3"/>
<evidence type="ECO:0000256" key="1">
    <source>
        <dbReference type="SAM" id="MobiDB-lite"/>
    </source>
</evidence>
<evidence type="ECO:0000313" key="5">
    <source>
        <dbReference type="Proteomes" id="UP000198415"/>
    </source>
</evidence>
<protein>
    <recommendedName>
        <fullName evidence="3">DUF4190 domain-containing protein</fullName>
    </recommendedName>
</protein>
<gene>
    <name evidence="4" type="ORF">SAMN06264365_127122</name>
</gene>
<accession>A0A239I7R3</accession>
<evidence type="ECO:0000259" key="3">
    <source>
        <dbReference type="Pfam" id="PF13828"/>
    </source>
</evidence>
<evidence type="ECO:0000313" key="4">
    <source>
        <dbReference type="EMBL" id="SNS89422.1"/>
    </source>
</evidence>
<feature type="transmembrane region" description="Helical" evidence="2">
    <location>
        <begin position="82"/>
        <end position="106"/>
    </location>
</feature>
<feature type="domain" description="DUF4190" evidence="3">
    <location>
        <begin position="34"/>
        <end position="98"/>
    </location>
</feature>
<dbReference type="InterPro" id="IPR025241">
    <property type="entry name" value="DUF4190"/>
</dbReference>
<name>A0A239I7R3_9ACTN</name>
<proteinExistence type="predicted"/>